<proteinExistence type="inferred from homology"/>
<protein>
    <recommendedName>
        <fullName evidence="7">Pseudouridine synthase</fullName>
        <ecNumber evidence="7">5.4.99.-</ecNumber>
    </recommendedName>
</protein>
<dbReference type="Pfam" id="PF01479">
    <property type="entry name" value="S4"/>
    <property type="match status" value="1"/>
</dbReference>
<dbReference type="Proteomes" id="UP000051315">
    <property type="component" value="Unassembled WGS sequence"/>
</dbReference>
<dbReference type="GO" id="GO:0003723">
    <property type="term" value="F:RNA binding"/>
    <property type="evidence" value="ECO:0007669"/>
    <property type="project" value="UniProtKB-KW"/>
</dbReference>
<dbReference type="InterPro" id="IPR036986">
    <property type="entry name" value="S4_RNA-bd_sf"/>
</dbReference>
<dbReference type="RefSeq" id="WP_057823990.1">
    <property type="nucleotide sequence ID" value="NZ_AZFX01000036.1"/>
</dbReference>
<sequence length="319" mass="34907">MSDYQATVETEDQQGRVDKVIALLIPEVSRSQAQNAIKNQLVTVNGQLVKAKTLVKVGDLILVHLPEPEPIEAAPEPMNLDIVYEDDQVIVVNKPQGMVVHPAPGHTHGTLVNGLLAHGQLSSINGKIRPGIVHRIDRDTSGLLMVAKTDVAHQSLSAQLKAKTNLREYLALVHGVIKENQGTIDAPIARDPKNRQKQAIVAGGRHAVTHFEVVERFEGFTLVRCRLETGRTHQIRVHFQYIEHPVAGDPLYGPKKTLAGNGQFLHAAKLGFTHPTTGEWLAFEAPLPPIFEATLARLRAETQHTTSGDHSKRGEQGAL</sequence>
<evidence type="ECO:0000259" key="8">
    <source>
        <dbReference type="SMART" id="SM00363"/>
    </source>
</evidence>
<evidence type="ECO:0000256" key="3">
    <source>
        <dbReference type="ARBA" id="ARBA00022884"/>
    </source>
</evidence>
<comment type="function">
    <text evidence="7">Responsible for synthesis of pseudouridine from uracil.</text>
</comment>
<feature type="domain" description="RNA-binding S4" evidence="8">
    <location>
        <begin position="15"/>
        <end position="72"/>
    </location>
</feature>
<reference evidence="9 10" key="1">
    <citation type="journal article" date="2015" name="Genome Announc.">
        <title>Expanding the biotechnology potential of lactobacilli through comparative genomics of 213 strains and associated genera.</title>
        <authorList>
            <person name="Sun Z."/>
            <person name="Harris H.M."/>
            <person name="McCann A."/>
            <person name="Guo C."/>
            <person name="Argimon S."/>
            <person name="Zhang W."/>
            <person name="Yang X."/>
            <person name="Jeffery I.B."/>
            <person name="Cooney J.C."/>
            <person name="Kagawa T.F."/>
            <person name="Liu W."/>
            <person name="Song Y."/>
            <person name="Salvetti E."/>
            <person name="Wrobel A."/>
            <person name="Rasinkangas P."/>
            <person name="Parkhill J."/>
            <person name="Rea M.C."/>
            <person name="O'Sullivan O."/>
            <person name="Ritari J."/>
            <person name="Douillard F.P."/>
            <person name="Paul Ross R."/>
            <person name="Yang R."/>
            <person name="Briner A.E."/>
            <person name="Felis G.E."/>
            <person name="de Vos W.M."/>
            <person name="Barrangou R."/>
            <person name="Klaenhammer T.R."/>
            <person name="Caufield P.W."/>
            <person name="Cui Y."/>
            <person name="Zhang H."/>
            <person name="O'Toole P.W."/>
        </authorList>
    </citation>
    <scope>NUCLEOTIDE SEQUENCE [LARGE SCALE GENOMIC DNA]</scope>
    <source>
        <strain evidence="9 10">DSM 17758</strain>
    </source>
</reference>
<dbReference type="SUPFAM" id="SSF55174">
    <property type="entry name" value="Alpha-L RNA-binding motif"/>
    <property type="match status" value="1"/>
</dbReference>
<dbReference type="Gene3D" id="3.30.2350.10">
    <property type="entry name" value="Pseudouridine synthase"/>
    <property type="match status" value="1"/>
</dbReference>
<dbReference type="NCBIfam" id="TIGR00005">
    <property type="entry name" value="rluA_subfam"/>
    <property type="match status" value="1"/>
</dbReference>
<evidence type="ECO:0000256" key="4">
    <source>
        <dbReference type="ARBA" id="ARBA00023235"/>
    </source>
</evidence>
<dbReference type="PROSITE" id="PS50889">
    <property type="entry name" value="S4"/>
    <property type="match status" value="1"/>
</dbReference>
<dbReference type="PANTHER" id="PTHR21600">
    <property type="entry name" value="MITOCHONDRIAL RNA PSEUDOURIDINE SYNTHASE"/>
    <property type="match status" value="1"/>
</dbReference>
<organism evidence="9 10">
    <name type="scientific">Lapidilactobacillus concavus DSM 17758</name>
    <dbReference type="NCBI Taxonomy" id="1423735"/>
    <lineage>
        <taxon>Bacteria</taxon>
        <taxon>Bacillati</taxon>
        <taxon>Bacillota</taxon>
        <taxon>Bacilli</taxon>
        <taxon>Lactobacillales</taxon>
        <taxon>Lactobacillaceae</taxon>
        <taxon>Lapidilactobacillus</taxon>
    </lineage>
</organism>
<dbReference type="PROSITE" id="PS01129">
    <property type="entry name" value="PSI_RLU"/>
    <property type="match status" value="1"/>
</dbReference>
<dbReference type="FunFam" id="3.30.2350.10:FF:000006">
    <property type="entry name" value="Pseudouridine synthase"/>
    <property type="match status" value="1"/>
</dbReference>
<dbReference type="InterPro" id="IPR002942">
    <property type="entry name" value="S4_RNA-bd"/>
</dbReference>
<dbReference type="SUPFAM" id="SSF55120">
    <property type="entry name" value="Pseudouridine synthase"/>
    <property type="match status" value="1"/>
</dbReference>
<evidence type="ECO:0000256" key="6">
    <source>
        <dbReference type="PROSITE-ProRule" id="PRU00182"/>
    </source>
</evidence>
<dbReference type="CDD" id="cd02869">
    <property type="entry name" value="PseudoU_synth_RluA_like"/>
    <property type="match status" value="1"/>
</dbReference>
<dbReference type="GO" id="GO:0120159">
    <property type="term" value="F:rRNA pseudouridine synthase activity"/>
    <property type="evidence" value="ECO:0007669"/>
    <property type="project" value="UniProtKB-ARBA"/>
</dbReference>
<dbReference type="SMART" id="SM00363">
    <property type="entry name" value="S4"/>
    <property type="match status" value="1"/>
</dbReference>
<dbReference type="AlphaFoldDB" id="A0A0R1W5F0"/>
<comment type="caution">
    <text evidence="9">The sequence shown here is derived from an EMBL/GenBank/DDBJ whole genome shotgun (WGS) entry which is preliminary data.</text>
</comment>
<feature type="active site" evidence="5">
    <location>
        <position position="137"/>
    </location>
</feature>
<dbReference type="GO" id="GO:0000455">
    <property type="term" value="P:enzyme-directed rRNA pseudouridine synthesis"/>
    <property type="evidence" value="ECO:0007669"/>
    <property type="project" value="UniProtKB-ARBA"/>
</dbReference>
<dbReference type="CDD" id="cd00165">
    <property type="entry name" value="S4"/>
    <property type="match status" value="1"/>
</dbReference>
<dbReference type="Pfam" id="PF00849">
    <property type="entry name" value="PseudoU_synth_2"/>
    <property type="match status" value="1"/>
</dbReference>
<gene>
    <name evidence="9" type="ORF">FC15_GL001263</name>
</gene>
<keyword evidence="10" id="KW-1185">Reference proteome</keyword>
<dbReference type="InterPro" id="IPR006225">
    <property type="entry name" value="PsdUridine_synth_RluC/D"/>
</dbReference>
<evidence type="ECO:0000313" key="9">
    <source>
        <dbReference type="EMBL" id="KRM10659.1"/>
    </source>
</evidence>
<evidence type="ECO:0000256" key="2">
    <source>
        <dbReference type="ARBA" id="ARBA00010876"/>
    </source>
</evidence>
<dbReference type="EC" id="5.4.99.-" evidence="7"/>
<dbReference type="InterPro" id="IPR050188">
    <property type="entry name" value="RluA_PseudoU_synthase"/>
</dbReference>
<comment type="catalytic activity">
    <reaction evidence="1 7">
        <text>a uridine in RNA = a pseudouridine in RNA</text>
        <dbReference type="Rhea" id="RHEA:48348"/>
        <dbReference type="Rhea" id="RHEA-COMP:12068"/>
        <dbReference type="Rhea" id="RHEA-COMP:12069"/>
        <dbReference type="ChEBI" id="CHEBI:65314"/>
        <dbReference type="ChEBI" id="CHEBI:65315"/>
    </reaction>
</comment>
<comment type="similarity">
    <text evidence="2 7">Belongs to the pseudouridine synthase RluA family.</text>
</comment>
<keyword evidence="3 6" id="KW-0694">RNA-binding</keyword>
<dbReference type="OrthoDB" id="9807829at2"/>
<accession>A0A0R1W5F0</accession>
<name>A0A0R1W5F0_9LACO</name>
<dbReference type="InterPro" id="IPR006224">
    <property type="entry name" value="PsdUridine_synth_RluA-like_CS"/>
</dbReference>
<evidence type="ECO:0000313" key="10">
    <source>
        <dbReference type="Proteomes" id="UP000051315"/>
    </source>
</evidence>
<evidence type="ECO:0000256" key="5">
    <source>
        <dbReference type="PIRSR" id="PIRSR606225-1"/>
    </source>
</evidence>
<dbReference type="InterPro" id="IPR020103">
    <property type="entry name" value="PsdUridine_synth_cat_dom_sf"/>
</dbReference>
<evidence type="ECO:0000256" key="1">
    <source>
        <dbReference type="ARBA" id="ARBA00000073"/>
    </source>
</evidence>
<dbReference type="STRING" id="1423735.FC15_GL001263"/>
<keyword evidence="4 7" id="KW-0413">Isomerase</keyword>
<evidence type="ECO:0000256" key="7">
    <source>
        <dbReference type="RuleBase" id="RU362028"/>
    </source>
</evidence>
<dbReference type="Gene3D" id="3.10.290.10">
    <property type="entry name" value="RNA-binding S4 domain"/>
    <property type="match status" value="1"/>
</dbReference>
<dbReference type="PANTHER" id="PTHR21600:SF44">
    <property type="entry name" value="RIBOSOMAL LARGE SUBUNIT PSEUDOURIDINE SYNTHASE D"/>
    <property type="match status" value="1"/>
</dbReference>
<dbReference type="InterPro" id="IPR006145">
    <property type="entry name" value="PsdUridine_synth_RsuA/RluA"/>
</dbReference>
<dbReference type="PATRIC" id="fig|1423735.3.peg.1309"/>
<dbReference type="EMBL" id="AZFX01000036">
    <property type="protein sequence ID" value="KRM10659.1"/>
    <property type="molecule type" value="Genomic_DNA"/>
</dbReference>